<protein>
    <submittedName>
        <fullName evidence="1">Uncharacterized protein</fullName>
    </submittedName>
</protein>
<keyword evidence="2" id="KW-1185">Reference proteome</keyword>
<evidence type="ECO:0000313" key="2">
    <source>
        <dbReference type="Proteomes" id="UP000059188"/>
    </source>
</evidence>
<evidence type="ECO:0000313" key="1">
    <source>
        <dbReference type="EMBL" id="CEL51626.1"/>
    </source>
</evidence>
<sequence>MKNNLISFQWKDQQPSAVTDEVLYCIVPVVHVGQGIQARNELKSTPKSSRDGFPRAFAPGYCAKVK</sequence>
<dbReference type="Proteomes" id="UP000059188">
    <property type="component" value="Unassembled WGS sequence"/>
</dbReference>
<reference evidence="1 2" key="1">
    <citation type="submission" date="2014-11" db="EMBL/GenBank/DDBJ databases">
        <authorList>
            <person name="Wibberg Daniel"/>
        </authorList>
    </citation>
    <scope>NUCLEOTIDE SEQUENCE [LARGE SCALE GENOMIC DNA]</scope>
    <source>
        <strain evidence="1">Rhizoctonia solani AG1-IB 7/3/14</strain>
    </source>
</reference>
<gene>
    <name evidence="1" type="ORF">RSOLAG1IB_00161</name>
</gene>
<name>A0A0B7F0S8_THACB</name>
<organism evidence="1 2">
    <name type="scientific">Thanatephorus cucumeris (strain AG1-IB / isolate 7/3/14)</name>
    <name type="common">Lettuce bottom rot fungus</name>
    <name type="synonym">Rhizoctonia solani</name>
    <dbReference type="NCBI Taxonomy" id="1108050"/>
    <lineage>
        <taxon>Eukaryota</taxon>
        <taxon>Fungi</taxon>
        <taxon>Dikarya</taxon>
        <taxon>Basidiomycota</taxon>
        <taxon>Agaricomycotina</taxon>
        <taxon>Agaricomycetes</taxon>
        <taxon>Cantharellales</taxon>
        <taxon>Ceratobasidiaceae</taxon>
        <taxon>Rhizoctonia</taxon>
        <taxon>Rhizoctonia solani AG-1</taxon>
    </lineage>
</organism>
<dbReference type="EMBL" id="LN679100">
    <property type="protein sequence ID" value="CEL51626.1"/>
    <property type="molecule type" value="Genomic_DNA"/>
</dbReference>
<proteinExistence type="predicted"/>
<dbReference type="AlphaFoldDB" id="A0A0B7F0S8"/>
<accession>A0A0B7F0S8</accession>